<dbReference type="EMBL" id="LHZX01000245">
    <property type="protein sequence ID" value="KXV70130.1"/>
    <property type="molecule type" value="Genomic_DNA"/>
</dbReference>
<dbReference type="AlphaFoldDB" id="A0A149UQ72"/>
<proteinExistence type="predicted"/>
<protein>
    <submittedName>
        <fullName evidence="1">Uncharacterized protein</fullName>
    </submittedName>
</protein>
<organism evidence="1 2">
    <name type="scientific">Acetobacter malorum</name>
    <dbReference type="NCBI Taxonomy" id="178901"/>
    <lineage>
        <taxon>Bacteria</taxon>
        <taxon>Pseudomonadati</taxon>
        <taxon>Pseudomonadota</taxon>
        <taxon>Alphaproteobacteria</taxon>
        <taxon>Acetobacterales</taxon>
        <taxon>Acetobacteraceae</taxon>
        <taxon>Acetobacter</taxon>
    </lineage>
</organism>
<gene>
    <name evidence="1" type="ORF">AD951_03750</name>
</gene>
<reference evidence="1 2" key="1">
    <citation type="submission" date="2015-06" db="EMBL/GenBank/DDBJ databases">
        <title>Improved classification and identification of acetic acid bacteria using matrix-assisted laser desorption/ionization time-of-flight mass spectrometry; Gluconobacter nephelii and Gluconobacter uchimurae are later heterotypic synonyms of Gluconobacter japonicus and Gluconobacter oxydans, respectively.</title>
        <authorList>
            <person name="Li L."/>
            <person name="Cleenwerck I."/>
            <person name="De Vuyst L."/>
            <person name="Vandamme P."/>
        </authorList>
    </citation>
    <scope>NUCLEOTIDE SEQUENCE [LARGE SCALE GENOMIC DNA]</scope>
    <source>
        <strain evidence="1 2">LMG 1699</strain>
    </source>
</reference>
<sequence length="126" mass="14071">MGQDPFFLVLADAINLQCSKVVGVPDISGSKDDLVDSVAKGQRAFRAALVPQHSKKLRNLCPIFSASSMRTQKIRGFKKRAVGLLFGGLSEQSFERIPVGSERVAKRLEYGARQREDHDDRDVFRH</sequence>
<name>A0A149UQ72_9PROT</name>
<accession>A0A149UQ72</accession>
<evidence type="ECO:0000313" key="1">
    <source>
        <dbReference type="EMBL" id="KXV70130.1"/>
    </source>
</evidence>
<dbReference type="Proteomes" id="UP000075377">
    <property type="component" value="Unassembled WGS sequence"/>
</dbReference>
<comment type="caution">
    <text evidence="1">The sequence shown here is derived from an EMBL/GenBank/DDBJ whole genome shotgun (WGS) entry which is preliminary data.</text>
</comment>
<evidence type="ECO:0000313" key="2">
    <source>
        <dbReference type="Proteomes" id="UP000075377"/>
    </source>
</evidence>